<evidence type="ECO:0000313" key="2">
    <source>
        <dbReference type="Proteomes" id="UP000800041"/>
    </source>
</evidence>
<dbReference type="Proteomes" id="UP000800041">
    <property type="component" value="Unassembled WGS sequence"/>
</dbReference>
<evidence type="ECO:0000313" key="1">
    <source>
        <dbReference type="EMBL" id="KAF1987533.1"/>
    </source>
</evidence>
<name>A0A6G1H2T2_9PEZI</name>
<sequence>MLSVIGYDDPIMADGTLYQIEYLQSSKNKRHSYYTEVRATWIYRIRSSSLLFRHGKPWGYFHPAYPLTYSTPVHVCPGPGCCYHLIELCSPSRHQWHHSYLPVLFPRLRRVEQTSSSHFPRI</sequence>
<dbReference type="EMBL" id="ML977152">
    <property type="protein sequence ID" value="KAF1987533.1"/>
    <property type="molecule type" value="Genomic_DNA"/>
</dbReference>
<gene>
    <name evidence="1" type="ORF">K402DRAFT_51005</name>
</gene>
<accession>A0A6G1H2T2</accession>
<reference evidence="1" key="1">
    <citation type="journal article" date="2020" name="Stud. Mycol.">
        <title>101 Dothideomycetes genomes: a test case for predicting lifestyles and emergence of pathogens.</title>
        <authorList>
            <person name="Haridas S."/>
            <person name="Albert R."/>
            <person name="Binder M."/>
            <person name="Bloem J."/>
            <person name="Labutti K."/>
            <person name="Salamov A."/>
            <person name="Andreopoulos B."/>
            <person name="Baker S."/>
            <person name="Barry K."/>
            <person name="Bills G."/>
            <person name="Bluhm B."/>
            <person name="Cannon C."/>
            <person name="Castanera R."/>
            <person name="Culley D."/>
            <person name="Daum C."/>
            <person name="Ezra D."/>
            <person name="Gonzalez J."/>
            <person name="Henrissat B."/>
            <person name="Kuo A."/>
            <person name="Liang C."/>
            <person name="Lipzen A."/>
            <person name="Lutzoni F."/>
            <person name="Magnuson J."/>
            <person name="Mondo S."/>
            <person name="Nolan M."/>
            <person name="Ohm R."/>
            <person name="Pangilinan J."/>
            <person name="Park H.-J."/>
            <person name="Ramirez L."/>
            <person name="Alfaro M."/>
            <person name="Sun H."/>
            <person name="Tritt A."/>
            <person name="Yoshinaga Y."/>
            <person name="Zwiers L.-H."/>
            <person name="Turgeon B."/>
            <person name="Goodwin S."/>
            <person name="Spatafora J."/>
            <person name="Crous P."/>
            <person name="Grigoriev I."/>
        </authorList>
    </citation>
    <scope>NUCLEOTIDE SEQUENCE</scope>
    <source>
        <strain evidence="1">CBS 113979</strain>
    </source>
</reference>
<organism evidence="1 2">
    <name type="scientific">Aulographum hederae CBS 113979</name>
    <dbReference type="NCBI Taxonomy" id="1176131"/>
    <lineage>
        <taxon>Eukaryota</taxon>
        <taxon>Fungi</taxon>
        <taxon>Dikarya</taxon>
        <taxon>Ascomycota</taxon>
        <taxon>Pezizomycotina</taxon>
        <taxon>Dothideomycetes</taxon>
        <taxon>Pleosporomycetidae</taxon>
        <taxon>Aulographales</taxon>
        <taxon>Aulographaceae</taxon>
    </lineage>
</organism>
<keyword evidence="2" id="KW-1185">Reference proteome</keyword>
<proteinExistence type="predicted"/>
<dbReference type="AlphaFoldDB" id="A0A6G1H2T2"/>
<protein>
    <submittedName>
        <fullName evidence="1">Uncharacterized protein</fullName>
    </submittedName>
</protein>